<feature type="chain" id="PRO_5042293746" evidence="2">
    <location>
        <begin position="20"/>
        <end position="315"/>
    </location>
</feature>
<organism evidence="3 4">
    <name type="scientific">Mesorhabditis belari</name>
    <dbReference type="NCBI Taxonomy" id="2138241"/>
    <lineage>
        <taxon>Eukaryota</taxon>
        <taxon>Metazoa</taxon>
        <taxon>Ecdysozoa</taxon>
        <taxon>Nematoda</taxon>
        <taxon>Chromadorea</taxon>
        <taxon>Rhabditida</taxon>
        <taxon>Rhabditina</taxon>
        <taxon>Rhabditomorpha</taxon>
        <taxon>Rhabditoidea</taxon>
        <taxon>Rhabditidae</taxon>
        <taxon>Mesorhabditinae</taxon>
        <taxon>Mesorhabditis</taxon>
    </lineage>
</organism>
<keyword evidence="3" id="KW-1185">Reference proteome</keyword>
<keyword evidence="1" id="KW-0812">Transmembrane</keyword>
<proteinExistence type="predicted"/>
<name>A0AAF3FRV1_9BILA</name>
<feature type="signal peptide" evidence="2">
    <location>
        <begin position="1"/>
        <end position="19"/>
    </location>
</feature>
<evidence type="ECO:0000256" key="1">
    <source>
        <dbReference type="SAM" id="Phobius"/>
    </source>
</evidence>
<keyword evidence="1" id="KW-0472">Membrane</keyword>
<sequence>MSCKYFLLLILLTCKVGLSERCMNVNSRRDFDSCQTWILYLFFILNPSTAYDQEYKGMVIFAENILNLCKDEMARKGSVNYIVELTPDGGIRARDVLNSTMEYYEFYERSRLQRSSNLSAQLELAREMVKQHNVTTDGEAVYLLTNVPCERIAANPQLYGGLADFINLMPTFTDVPYQLLWITTYMDDAWNFSKETLYSLGMCFMNPNVSMAPDITIGFFEILSTTVLPDDYHYKGIYIGLIVFIWLIAALSVFFTVRRLFYREWRPWTPFVYDSWEIQRDSLEISEKKLGAGAYAVVYEATLKGYPPAVKAIEA</sequence>
<reference evidence="4" key="1">
    <citation type="submission" date="2024-02" db="UniProtKB">
        <authorList>
            <consortium name="WormBaseParasite"/>
        </authorList>
    </citation>
    <scope>IDENTIFICATION</scope>
</reference>
<keyword evidence="1" id="KW-1133">Transmembrane helix</keyword>
<dbReference type="AlphaFoldDB" id="A0AAF3FRV1"/>
<evidence type="ECO:0000313" key="3">
    <source>
        <dbReference type="Proteomes" id="UP000887575"/>
    </source>
</evidence>
<evidence type="ECO:0000256" key="2">
    <source>
        <dbReference type="SAM" id="SignalP"/>
    </source>
</evidence>
<keyword evidence="2" id="KW-0732">Signal</keyword>
<dbReference type="Proteomes" id="UP000887575">
    <property type="component" value="Unassembled WGS sequence"/>
</dbReference>
<accession>A0AAF3FRV1</accession>
<feature type="transmembrane region" description="Helical" evidence="1">
    <location>
        <begin position="237"/>
        <end position="257"/>
    </location>
</feature>
<dbReference type="Gene3D" id="3.30.200.20">
    <property type="entry name" value="Phosphorylase Kinase, domain 1"/>
    <property type="match status" value="1"/>
</dbReference>
<dbReference type="WBParaSite" id="MBELARI_LOCUS9366">
    <property type="protein sequence ID" value="MBELARI_LOCUS9366"/>
    <property type="gene ID" value="MBELARI_LOCUS9366"/>
</dbReference>
<evidence type="ECO:0000313" key="4">
    <source>
        <dbReference type="WBParaSite" id="MBELARI_LOCUS9366"/>
    </source>
</evidence>
<protein>
    <submittedName>
        <fullName evidence="4">Uncharacterized protein</fullName>
    </submittedName>
</protein>